<feature type="region of interest" description="Disordered" evidence="1">
    <location>
        <begin position="1"/>
        <end position="25"/>
    </location>
</feature>
<reference evidence="2 3" key="1">
    <citation type="submission" date="2024-10" db="EMBL/GenBank/DDBJ databases">
        <title>The Natural Products Discovery Center: Release of the First 8490 Sequenced Strains for Exploring Actinobacteria Biosynthetic Diversity.</title>
        <authorList>
            <person name="Kalkreuter E."/>
            <person name="Kautsar S.A."/>
            <person name="Yang D."/>
            <person name="Bader C.D."/>
            <person name="Teijaro C.N."/>
            <person name="Fluegel L."/>
            <person name="Davis C.M."/>
            <person name="Simpson J.R."/>
            <person name="Lauterbach L."/>
            <person name="Steele A.D."/>
            <person name="Gui C."/>
            <person name="Meng S."/>
            <person name="Li G."/>
            <person name="Viehrig K."/>
            <person name="Ye F."/>
            <person name="Su P."/>
            <person name="Kiefer A.F."/>
            <person name="Nichols A."/>
            <person name="Cepeda A.J."/>
            <person name="Yan W."/>
            <person name="Fan B."/>
            <person name="Jiang Y."/>
            <person name="Adhikari A."/>
            <person name="Zheng C.-J."/>
            <person name="Schuster L."/>
            <person name="Cowan T.M."/>
            <person name="Smanski M.J."/>
            <person name="Chevrette M.G."/>
            <person name="De Carvalho L.P.S."/>
            <person name="Shen B."/>
        </authorList>
    </citation>
    <scope>NUCLEOTIDE SEQUENCE [LARGE SCALE GENOMIC DNA]</scope>
    <source>
        <strain evidence="2 3">NPDC002173</strain>
    </source>
</reference>
<organism evidence="2 3">
    <name type="scientific">Microtetraspora malaysiensis</name>
    <dbReference type="NCBI Taxonomy" id="161358"/>
    <lineage>
        <taxon>Bacteria</taxon>
        <taxon>Bacillati</taxon>
        <taxon>Actinomycetota</taxon>
        <taxon>Actinomycetes</taxon>
        <taxon>Streptosporangiales</taxon>
        <taxon>Streptosporangiaceae</taxon>
        <taxon>Microtetraspora</taxon>
    </lineage>
</organism>
<name>A0ABW6SX20_9ACTN</name>
<proteinExistence type="predicted"/>
<accession>A0ABW6SX20</accession>
<sequence length="71" mass="8178">MSDETQIDRFRHLPERPDPATWQSDLDERPLPQVVAEPAEVEDTGLRWVAPELEAARQISDAIVRRRGSRD</sequence>
<comment type="caution">
    <text evidence="2">The sequence shown here is derived from an EMBL/GenBank/DDBJ whole genome shotgun (WGS) entry which is preliminary data.</text>
</comment>
<dbReference type="EMBL" id="JBIASD010000016">
    <property type="protein sequence ID" value="MFF3668702.1"/>
    <property type="molecule type" value="Genomic_DNA"/>
</dbReference>
<evidence type="ECO:0000256" key="1">
    <source>
        <dbReference type="SAM" id="MobiDB-lite"/>
    </source>
</evidence>
<dbReference type="Proteomes" id="UP001602013">
    <property type="component" value="Unassembled WGS sequence"/>
</dbReference>
<evidence type="ECO:0000313" key="3">
    <source>
        <dbReference type="Proteomes" id="UP001602013"/>
    </source>
</evidence>
<protein>
    <submittedName>
        <fullName evidence="2">Uncharacterized protein</fullName>
    </submittedName>
</protein>
<keyword evidence="3" id="KW-1185">Reference proteome</keyword>
<dbReference type="RefSeq" id="WP_387414361.1">
    <property type="nucleotide sequence ID" value="NZ_JBIASD010000016.1"/>
</dbReference>
<gene>
    <name evidence="2" type="ORF">ACFYXI_24255</name>
</gene>
<feature type="compositionally biased region" description="Basic and acidic residues" evidence="1">
    <location>
        <begin position="1"/>
        <end position="18"/>
    </location>
</feature>
<evidence type="ECO:0000313" key="2">
    <source>
        <dbReference type="EMBL" id="MFF3668702.1"/>
    </source>
</evidence>